<evidence type="ECO:0000313" key="12">
    <source>
        <dbReference type="EMBL" id="WVZ99740.1"/>
    </source>
</evidence>
<organism evidence="12 13">
    <name type="scientific">Paspalum notatum var. saurae</name>
    <dbReference type="NCBI Taxonomy" id="547442"/>
    <lineage>
        <taxon>Eukaryota</taxon>
        <taxon>Viridiplantae</taxon>
        <taxon>Streptophyta</taxon>
        <taxon>Embryophyta</taxon>
        <taxon>Tracheophyta</taxon>
        <taxon>Spermatophyta</taxon>
        <taxon>Magnoliopsida</taxon>
        <taxon>Liliopsida</taxon>
        <taxon>Poales</taxon>
        <taxon>Poaceae</taxon>
        <taxon>PACMAD clade</taxon>
        <taxon>Panicoideae</taxon>
        <taxon>Andropogonodae</taxon>
        <taxon>Paspaleae</taxon>
        <taxon>Paspalinae</taxon>
        <taxon>Paspalum</taxon>
    </lineage>
</organism>
<feature type="transmembrane region" description="Helical" evidence="11">
    <location>
        <begin position="370"/>
        <end position="387"/>
    </location>
</feature>
<dbReference type="GO" id="GO:0005886">
    <property type="term" value="C:plasma membrane"/>
    <property type="evidence" value="ECO:0007669"/>
    <property type="project" value="UniProtKB-SubCell"/>
</dbReference>
<feature type="transmembrane region" description="Helical" evidence="11">
    <location>
        <begin position="480"/>
        <end position="500"/>
    </location>
</feature>
<dbReference type="GO" id="GO:0012505">
    <property type="term" value="C:endomembrane system"/>
    <property type="evidence" value="ECO:0007669"/>
    <property type="project" value="UniProtKB-SubCell"/>
</dbReference>
<dbReference type="Proteomes" id="UP001341281">
    <property type="component" value="Chromosome 10"/>
</dbReference>
<evidence type="ECO:0000313" key="13">
    <source>
        <dbReference type="Proteomes" id="UP001341281"/>
    </source>
</evidence>
<feature type="region of interest" description="Disordered" evidence="10">
    <location>
        <begin position="1013"/>
        <end position="1032"/>
    </location>
</feature>
<comment type="similarity">
    <text evidence="3">Belongs to the SLAC1 S-type anion channel family.</text>
</comment>
<gene>
    <name evidence="12" type="ORF">U9M48_044999</name>
</gene>
<feature type="transmembrane region" description="Helical" evidence="11">
    <location>
        <begin position="506"/>
        <end position="529"/>
    </location>
</feature>
<evidence type="ECO:0000256" key="2">
    <source>
        <dbReference type="ARBA" id="ARBA00004236"/>
    </source>
</evidence>
<name>A0AAQ3V0F2_PASNO</name>
<evidence type="ECO:0000256" key="1">
    <source>
        <dbReference type="ARBA" id="ARBA00004127"/>
    </source>
</evidence>
<feature type="compositionally biased region" description="Polar residues" evidence="10">
    <location>
        <begin position="1"/>
        <end position="12"/>
    </location>
</feature>
<protein>
    <recommendedName>
        <fullName evidence="14">S-type anion channel SLAH2</fullName>
    </recommendedName>
</protein>
<feature type="compositionally biased region" description="Low complexity" evidence="10">
    <location>
        <begin position="36"/>
        <end position="46"/>
    </location>
</feature>
<dbReference type="InterPro" id="IPR038665">
    <property type="entry name" value="Voltage-dep_anion_channel_sf"/>
</dbReference>
<accession>A0AAQ3V0F2</accession>
<keyword evidence="5" id="KW-1003">Cell membrane</keyword>
<keyword evidence="8" id="KW-0406">Ion transport</keyword>
<evidence type="ECO:0000256" key="9">
    <source>
        <dbReference type="ARBA" id="ARBA00023136"/>
    </source>
</evidence>
<sequence>MATGSESESQMAGTDGGARGRPSPEPLRLPLPTPPQALAAAGHDPVPASVSFSVPASPSGLHLSACASVGARARVAPAPAEPSLALGAHEQAGDQAPLPLLVNQARFHSHPTLTVRTEEPPLQRLRTVSRSDSTRDRRFDHFKTFSGRLERQLSNLRGVAPEIVEPAAGVGADSNNKDAITEDDDAGDDEVPTADRYFAALEGPELETLRPSEVPVLPSDETWPFLLRFPISAFGMCLGVSSQAMLWKSLQSEPAMAFLRVSPAVNHALWWVSVALMGLVSAIYLLKVVFYFEAVRREFYHPIRVNFFFAPWIACLFLIKGLPRPVWTVNHVVWYAFMAPIFCLDLKIYGQWMSGGDRRLSKVATPTNHLAVVGNFVGALLGARMGLREVPIFFFAVGLAHYVVLFVTLYQRLPTNVQLPKELHPVFFLFVAAPSVASMAWARLCGEFNYGAKIAYFVSLFLYMSLVVRINLFRGVRFSLAWWAYTFPMTSAAIATTLYATAVTNVITRALAVGLSGIATVTVVGVLAATMYHAFVRKDLFPNDVSIAITQRPKAKFGKILAQLRSSGTDLVFATFSGRLERQLSSIRGAAGAGSVSRSRIPSDSEEEEETDDDEVPTADRYFAALEGPELETLRPSEVPVLPSDETWPFLLRFPISAFGMCMGVSSQAMLWKTLEGEPSTSFLLHGVGVVGVNARAMNDALWWASVALMSLVSAIYLLKVVFYFEAVRREFHHPIRVNFFFAPWIACLFLVKGEPRAVWTVHHVVWYALMAPLLALDLKVYGQWMSGGEWRLSRVASPTTHLAVVGNFVGALLGAQMGLRESAAFFFAVGLVHYLVLFVTLYQRLPTNVPLPRELHPVFFLFIATPSVASVAWFRICGDGGQFPLAAKLAYYIALFLYASLACRVKFFRGVRFSLAWWAYTFPMTSAAIATAVFASAVTNAFTRALAVALAAAASVTVAGVLATTVYRAFVRRDLFPNDVSIAIRRRPRAKFRKILARIRTSSADLRDLVARHGSEPPTPAAMYGAGRAAP</sequence>
<feature type="transmembrane region" description="Helical" evidence="11">
    <location>
        <begin position="393"/>
        <end position="411"/>
    </location>
</feature>
<feature type="transmembrane region" description="Helical" evidence="11">
    <location>
        <begin position="736"/>
        <end position="752"/>
    </location>
</feature>
<dbReference type="CDD" id="cd09323">
    <property type="entry name" value="TDT_SLAC1_like"/>
    <property type="match status" value="2"/>
</dbReference>
<feature type="region of interest" description="Disordered" evidence="10">
    <location>
        <begin position="594"/>
        <end position="618"/>
    </location>
</feature>
<dbReference type="PANTHER" id="PTHR31269:SF6">
    <property type="entry name" value="S-TYPE ANION CHANNEL SLAH3"/>
    <property type="match status" value="1"/>
</dbReference>
<dbReference type="EMBL" id="CP144754">
    <property type="protein sequence ID" value="WVZ99740.1"/>
    <property type="molecule type" value="Genomic_DNA"/>
</dbReference>
<feature type="transmembrane region" description="Helical" evidence="11">
    <location>
        <begin position="701"/>
        <end position="724"/>
    </location>
</feature>
<feature type="transmembrane region" description="Helical" evidence="11">
    <location>
        <begin position="758"/>
        <end position="779"/>
    </location>
</feature>
<feature type="transmembrane region" description="Helical" evidence="11">
    <location>
        <begin position="824"/>
        <end position="844"/>
    </location>
</feature>
<evidence type="ECO:0000256" key="3">
    <source>
        <dbReference type="ARBA" id="ARBA00007808"/>
    </source>
</evidence>
<dbReference type="PANTHER" id="PTHR31269">
    <property type="entry name" value="S-TYPE ANION CHANNEL SLAH3"/>
    <property type="match status" value="1"/>
</dbReference>
<feature type="region of interest" description="Disordered" evidence="10">
    <location>
        <begin position="1"/>
        <end position="46"/>
    </location>
</feature>
<feature type="transmembrane region" description="Helical" evidence="11">
    <location>
        <begin position="268"/>
        <end position="291"/>
    </location>
</feature>
<reference evidence="12 13" key="1">
    <citation type="submission" date="2024-02" db="EMBL/GenBank/DDBJ databases">
        <title>High-quality chromosome-scale genome assembly of Pensacola bahiagrass (Paspalum notatum Flugge var. saurae).</title>
        <authorList>
            <person name="Vega J.M."/>
            <person name="Podio M."/>
            <person name="Orjuela J."/>
            <person name="Siena L.A."/>
            <person name="Pessino S.C."/>
            <person name="Combes M.C."/>
            <person name="Mariac C."/>
            <person name="Albertini E."/>
            <person name="Pupilli F."/>
            <person name="Ortiz J.P.A."/>
            <person name="Leblanc O."/>
        </authorList>
    </citation>
    <scope>NUCLEOTIDE SEQUENCE [LARGE SCALE GENOMIC DNA]</scope>
    <source>
        <strain evidence="12">R1</strain>
        <tissue evidence="12">Leaf</tissue>
    </source>
</reference>
<feature type="transmembrane region" description="Helical" evidence="11">
    <location>
        <begin position="856"/>
        <end position="877"/>
    </location>
</feature>
<keyword evidence="6 11" id="KW-0812">Transmembrane</keyword>
<keyword evidence="7 11" id="KW-1133">Transmembrane helix</keyword>
<feature type="transmembrane region" description="Helical" evidence="11">
    <location>
        <begin position="946"/>
        <end position="968"/>
    </location>
</feature>
<feature type="compositionally biased region" description="Acidic residues" evidence="10">
    <location>
        <begin position="181"/>
        <end position="191"/>
    </location>
</feature>
<dbReference type="GO" id="GO:0006873">
    <property type="term" value="P:intracellular monoatomic ion homeostasis"/>
    <property type="evidence" value="ECO:0007669"/>
    <property type="project" value="InterPro"/>
</dbReference>
<feature type="transmembrane region" description="Helical" evidence="11">
    <location>
        <begin position="423"/>
        <end position="442"/>
    </location>
</feature>
<dbReference type="AlphaFoldDB" id="A0AAQ3V0F2"/>
<evidence type="ECO:0000256" key="11">
    <source>
        <dbReference type="SAM" id="Phobius"/>
    </source>
</evidence>
<feature type="transmembrane region" description="Helical" evidence="11">
    <location>
        <begin position="454"/>
        <end position="473"/>
    </location>
</feature>
<comment type="subcellular location">
    <subcellularLocation>
        <location evidence="2">Cell membrane</location>
    </subcellularLocation>
    <subcellularLocation>
        <location evidence="1">Endomembrane system</location>
        <topology evidence="1">Multi-pass membrane protein</topology>
    </subcellularLocation>
</comment>
<evidence type="ECO:0000256" key="7">
    <source>
        <dbReference type="ARBA" id="ARBA00022989"/>
    </source>
</evidence>
<feature type="compositionally biased region" description="Pro residues" evidence="10">
    <location>
        <begin position="23"/>
        <end position="35"/>
    </location>
</feature>
<keyword evidence="13" id="KW-1185">Reference proteome</keyword>
<feature type="transmembrane region" description="Helical" evidence="11">
    <location>
        <begin position="883"/>
        <end position="904"/>
    </location>
</feature>
<feature type="transmembrane region" description="Helical" evidence="11">
    <location>
        <begin position="303"/>
        <end position="320"/>
    </location>
</feature>
<dbReference type="FunFam" id="1.50.10.150:FF:000001">
    <property type="entry name" value="S-type anion channel SLAH3"/>
    <property type="match status" value="2"/>
</dbReference>
<dbReference type="GO" id="GO:0008308">
    <property type="term" value="F:voltage-gated monoatomic anion channel activity"/>
    <property type="evidence" value="ECO:0007669"/>
    <property type="project" value="InterPro"/>
</dbReference>
<evidence type="ECO:0000256" key="10">
    <source>
        <dbReference type="SAM" id="MobiDB-lite"/>
    </source>
</evidence>
<evidence type="ECO:0000256" key="5">
    <source>
        <dbReference type="ARBA" id="ARBA00022475"/>
    </source>
</evidence>
<dbReference type="InterPro" id="IPR004695">
    <property type="entry name" value="SLAC1/Mae1/Ssu1/TehA"/>
</dbReference>
<keyword evidence="4" id="KW-0813">Transport</keyword>
<evidence type="ECO:0008006" key="14">
    <source>
        <dbReference type="Google" id="ProtNLM"/>
    </source>
</evidence>
<dbReference type="Pfam" id="PF03595">
    <property type="entry name" value="SLAC1"/>
    <property type="match status" value="2"/>
</dbReference>
<feature type="region of interest" description="Disordered" evidence="10">
    <location>
        <begin position="169"/>
        <end position="191"/>
    </location>
</feature>
<feature type="compositionally biased region" description="Acidic residues" evidence="10">
    <location>
        <begin position="604"/>
        <end position="617"/>
    </location>
</feature>
<evidence type="ECO:0000256" key="4">
    <source>
        <dbReference type="ARBA" id="ARBA00022448"/>
    </source>
</evidence>
<proteinExistence type="inferred from homology"/>
<evidence type="ECO:0000256" key="8">
    <source>
        <dbReference type="ARBA" id="ARBA00023065"/>
    </source>
</evidence>
<dbReference type="Gene3D" id="1.50.10.150">
    <property type="entry name" value="Voltage-dependent anion channel"/>
    <property type="match status" value="2"/>
</dbReference>
<feature type="transmembrane region" description="Helical" evidence="11">
    <location>
        <begin position="332"/>
        <end position="349"/>
    </location>
</feature>
<dbReference type="InterPro" id="IPR030183">
    <property type="entry name" value="SLAC/SLAH"/>
</dbReference>
<evidence type="ECO:0000256" key="6">
    <source>
        <dbReference type="ARBA" id="ARBA00022692"/>
    </source>
</evidence>
<feature type="transmembrane region" description="Helical" evidence="11">
    <location>
        <begin position="916"/>
        <end position="940"/>
    </location>
</feature>
<keyword evidence="9 11" id="KW-0472">Membrane</keyword>